<evidence type="ECO:0000313" key="2">
    <source>
        <dbReference type="EMBL" id="KAG0009623.1"/>
    </source>
</evidence>
<name>A0A9P6MPT5_9FUNG</name>
<sequence>MISPMKLIRTPLRALAQRRYTSAATSSIPATKPTLAVGHSNQKLAIVSGVSAMVGVDVTYAYFTFFQK</sequence>
<comment type="caution">
    <text evidence="2">The sequence shown here is derived from an EMBL/GenBank/DDBJ whole genome shotgun (WGS) entry which is preliminary data.</text>
</comment>
<reference evidence="2" key="1">
    <citation type="journal article" date="2020" name="Fungal Divers.">
        <title>Resolving the Mortierellaceae phylogeny through synthesis of multi-gene phylogenetics and phylogenomics.</title>
        <authorList>
            <person name="Vandepol N."/>
            <person name="Liber J."/>
            <person name="Desiro A."/>
            <person name="Na H."/>
            <person name="Kennedy M."/>
            <person name="Barry K."/>
            <person name="Grigoriev I.V."/>
            <person name="Miller A.N."/>
            <person name="O'Donnell K."/>
            <person name="Stajich J.E."/>
            <person name="Bonito G."/>
        </authorList>
    </citation>
    <scope>NUCLEOTIDE SEQUENCE</scope>
    <source>
        <strain evidence="2">NRRL 2769</strain>
    </source>
</reference>
<feature type="non-terminal residue" evidence="2">
    <location>
        <position position="68"/>
    </location>
</feature>
<evidence type="ECO:0000256" key="1">
    <source>
        <dbReference type="SAM" id="Phobius"/>
    </source>
</evidence>
<dbReference type="Proteomes" id="UP000703661">
    <property type="component" value="Unassembled WGS sequence"/>
</dbReference>
<accession>A0A9P6MPT5</accession>
<gene>
    <name evidence="2" type="ORF">BGZ80_002221</name>
</gene>
<keyword evidence="3" id="KW-1185">Reference proteome</keyword>
<keyword evidence="1" id="KW-1133">Transmembrane helix</keyword>
<dbReference type="EMBL" id="JAAAID010001541">
    <property type="protein sequence ID" value="KAG0009623.1"/>
    <property type="molecule type" value="Genomic_DNA"/>
</dbReference>
<feature type="transmembrane region" description="Helical" evidence="1">
    <location>
        <begin position="44"/>
        <end position="63"/>
    </location>
</feature>
<protein>
    <submittedName>
        <fullName evidence="2">Uncharacterized protein</fullName>
    </submittedName>
</protein>
<keyword evidence="1" id="KW-0472">Membrane</keyword>
<evidence type="ECO:0000313" key="3">
    <source>
        <dbReference type="Proteomes" id="UP000703661"/>
    </source>
</evidence>
<organism evidence="2 3">
    <name type="scientific">Entomortierella chlamydospora</name>
    <dbReference type="NCBI Taxonomy" id="101097"/>
    <lineage>
        <taxon>Eukaryota</taxon>
        <taxon>Fungi</taxon>
        <taxon>Fungi incertae sedis</taxon>
        <taxon>Mucoromycota</taxon>
        <taxon>Mortierellomycotina</taxon>
        <taxon>Mortierellomycetes</taxon>
        <taxon>Mortierellales</taxon>
        <taxon>Mortierellaceae</taxon>
        <taxon>Entomortierella</taxon>
    </lineage>
</organism>
<keyword evidence="1" id="KW-0812">Transmembrane</keyword>
<proteinExistence type="predicted"/>
<dbReference type="AlphaFoldDB" id="A0A9P6MPT5"/>